<gene>
    <name evidence="1" type="ORF">AGERDE_LOCUS9473</name>
</gene>
<dbReference type="EMBL" id="CAJVPL010002374">
    <property type="protein sequence ID" value="CAG8608591.1"/>
    <property type="molecule type" value="Genomic_DNA"/>
</dbReference>
<evidence type="ECO:0000313" key="2">
    <source>
        <dbReference type="Proteomes" id="UP000789831"/>
    </source>
</evidence>
<comment type="caution">
    <text evidence="1">The sequence shown here is derived from an EMBL/GenBank/DDBJ whole genome shotgun (WGS) entry which is preliminary data.</text>
</comment>
<keyword evidence="2" id="KW-1185">Reference proteome</keyword>
<evidence type="ECO:0000313" key="1">
    <source>
        <dbReference type="EMBL" id="CAG8608591.1"/>
    </source>
</evidence>
<dbReference type="OrthoDB" id="2013972at2759"/>
<accession>A0A9N9CNW2</accession>
<protein>
    <submittedName>
        <fullName evidence="1">6305_t:CDS:1</fullName>
    </submittedName>
</protein>
<organism evidence="1 2">
    <name type="scientific">Ambispora gerdemannii</name>
    <dbReference type="NCBI Taxonomy" id="144530"/>
    <lineage>
        <taxon>Eukaryota</taxon>
        <taxon>Fungi</taxon>
        <taxon>Fungi incertae sedis</taxon>
        <taxon>Mucoromycota</taxon>
        <taxon>Glomeromycotina</taxon>
        <taxon>Glomeromycetes</taxon>
        <taxon>Archaeosporales</taxon>
        <taxon>Ambisporaceae</taxon>
        <taxon>Ambispora</taxon>
    </lineage>
</organism>
<name>A0A9N9CNW2_9GLOM</name>
<sequence length="84" mass="9674">MSTVPFLDTVTRFIEEGDGKVRFRIIGGRRFHNLSNSEYLGANDDEEVDRLIRYHDAIKEIWGGLFHSPIEEKLRKGARVIDLG</sequence>
<proteinExistence type="predicted"/>
<dbReference type="AlphaFoldDB" id="A0A9N9CNW2"/>
<reference evidence="1" key="1">
    <citation type="submission" date="2021-06" db="EMBL/GenBank/DDBJ databases">
        <authorList>
            <person name="Kallberg Y."/>
            <person name="Tangrot J."/>
            <person name="Rosling A."/>
        </authorList>
    </citation>
    <scope>NUCLEOTIDE SEQUENCE</scope>
    <source>
        <strain evidence="1">MT106</strain>
    </source>
</reference>
<feature type="non-terminal residue" evidence="1">
    <location>
        <position position="1"/>
    </location>
</feature>
<dbReference type="Proteomes" id="UP000789831">
    <property type="component" value="Unassembled WGS sequence"/>
</dbReference>